<reference evidence="2" key="2">
    <citation type="journal article" date="2021" name="PeerJ">
        <title>Extensive microbial diversity within the chicken gut microbiome revealed by metagenomics and culture.</title>
        <authorList>
            <person name="Gilroy R."/>
            <person name="Ravi A."/>
            <person name="Getino M."/>
            <person name="Pursley I."/>
            <person name="Horton D.L."/>
            <person name="Alikhan N.F."/>
            <person name="Baker D."/>
            <person name="Gharbi K."/>
            <person name="Hall N."/>
            <person name="Watson M."/>
            <person name="Adriaenssens E.M."/>
            <person name="Foster-Nyarko E."/>
            <person name="Jarju S."/>
            <person name="Secka A."/>
            <person name="Antonio M."/>
            <person name="Oren A."/>
            <person name="Chaudhuri R.R."/>
            <person name="La Ragione R."/>
            <person name="Hildebrand F."/>
            <person name="Pallen M.J."/>
        </authorList>
    </citation>
    <scope>NUCLEOTIDE SEQUENCE</scope>
    <source>
        <strain evidence="2">E3-2379</strain>
    </source>
</reference>
<accession>A0A9D9N8I7</accession>
<evidence type="ECO:0000313" key="3">
    <source>
        <dbReference type="Proteomes" id="UP000823618"/>
    </source>
</evidence>
<dbReference type="AlphaFoldDB" id="A0A9D9N8I7"/>
<dbReference type="Gene3D" id="1.10.530.10">
    <property type="match status" value="1"/>
</dbReference>
<feature type="domain" description="Transglycosylase SLT" evidence="1">
    <location>
        <begin position="52"/>
        <end position="161"/>
    </location>
</feature>
<evidence type="ECO:0000313" key="2">
    <source>
        <dbReference type="EMBL" id="MBO8464356.1"/>
    </source>
</evidence>
<dbReference type="InterPro" id="IPR023346">
    <property type="entry name" value="Lysozyme-like_dom_sf"/>
</dbReference>
<protein>
    <submittedName>
        <fullName evidence="2">Lytic transglycosylase domain-containing protein</fullName>
    </submittedName>
</protein>
<dbReference type="Pfam" id="PF01464">
    <property type="entry name" value="SLT"/>
    <property type="match status" value="1"/>
</dbReference>
<evidence type="ECO:0000259" key="1">
    <source>
        <dbReference type="Pfam" id="PF01464"/>
    </source>
</evidence>
<dbReference type="InterPro" id="IPR008258">
    <property type="entry name" value="Transglycosylase_SLT_dom_1"/>
</dbReference>
<reference evidence="2" key="1">
    <citation type="submission" date="2020-10" db="EMBL/GenBank/DDBJ databases">
        <authorList>
            <person name="Gilroy R."/>
        </authorList>
    </citation>
    <scope>NUCLEOTIDE SEQUENCE</scope>
    <source>
        <strain evidence="2">E3-2379</strain>
    </source>
</reference>
<dbReference type="PANTHER" id="PTHR37423">
    <property type="entry name" value="SOLUBLE LYTIC MUREIN TRANSGLYCOSYLASE-RELATED"/>
    <property type="match status" value="1"/>
</dbReference>
<proteinExistence type="predicted"/>
<dbReference type="PANTHER" id="PTHR37423:SF2">
    <property type="entry name" value="MEMBRANE-BOUND LYTIC MUREIN TRANSGLYCOSYLASE C"/>
    <property type="match status" value="1"/>
</dbReference>
<dbReference type="SUPFAM" id="SSF53955">
    <property type="entry name" value="Lysozyme-like"/>
    <property type="match status" value="1"/>
</dbReference>
<gene>
    <name evidence="2" type="ORF">IAC13_10535</name>
</gene>
<sequence>MKGVNRVNIQSIQLASLQAQNSTSNVQSKNNSSFQAALEQASLKTGNNQLEQYFQEASDTYGVPMALLKAVAKAESNFNQNVVSSAGAVGVMQLMPETAKDLGVENIYDTRQNILGGAKELSQLLKRYDGDLTLTLAGYNAGIGNVQKYGGVPPFKETQNYIKKVTAYLGESIEIPNTAQVGVASEVSSESTSLAEELSTALTESTSSLSQQELIQFYVESMKYQVQSSFYSTISLDDEEL</sequence>
<dbReference type="Proteomes" id="UP000823618">
    <property type="component" value="Unassembled WGS sequence"/>
</dbReference>
<name>A0A9D9N8I7_9FIRM</name>
<comment type="caution">
    <text evidence="2">The sequence shown here is derived from an EMBL/GenBank/DDBJ whole genome shotgun (WGS) entry which is preliminary data.</text>
</comment>
<organism evidence="2 3">
    <name type="scientific">Candidatus Scybalomonas excrementavium</name>
    <dbReference type="NCBI Taxonomy" id="2840943"/>
    <lineage>
        <taxon>Bacteria</taxon>
        <taxon>Bacillati</taxon>
        <taxon>Bacillota</taxon>
        <taxon>Clostridia</taxon>
        <taxon>Lachnospirales</taxon>
        <taxon>Lachnospiraceae</taxon>
        <taxon>Lachnospiraceae incertae sedis</taxon>
        <taxon>Candidatus Scybalomonas</taxon>
    </lineage>
</organism>
<dbReference type="EMBL" id="JADIML010000302">
    <property type="protein sequence ID" value="MBO8464356.1"/>
    <property type="molecule type" value="Genomic_DNA"/>
</dbReference>
<dbReference type="CDD" id="cd00254">
    <property type="entry name" value="LT-like"/>
    <property type="match status" value="1"/>
</dbReference>